<dbReference type="STRING" id="1423735.FC15_GL001630"/>
<keyword evidence="2" id="KW-1185">Reference proteome</keyword>
<evidence type="ECO:0008006" key="3">
    <source>
        <dbReference type="Google" id="ProtNLM"/>
    </source>
</evidence>
<evidence type="ECO:0000313" key="2">
    <source>
        <dbReference type="Proteomes" id="UP000051315"/>
    </source>
</evidence>
<protein>
    <recommendedName>
        <fullName evidence="3">DUF3013 family protein</fullName>
    </recommendedName>
</protein>
<evidence type="ECO:0000313" key="1">
    <source>
        <dbReference type="EMBL" id="KRM09684.1"/>
    </source>
</evidence>
<dbReference type="RefSeq" id="WP_057824634.1">
    <property type="nucleotide sequence ID" value="NZ_AZFX01000046.1"/>
</dbReference>
<gene>
    <name evidence="1" type="ORF">FC15_GL001630</name>
</gene>
<dbReference type="OrthoDB" id="2165293at2"/>
<dbReference type="Pfam" id="PF11217">
    <property type="entry name" value="DUF3013"/>
    <property type="match status" value="1"/>
</dbReference>
<dbReference type="EMBL" id="AZFX01000046">
    <property type="protein sequence ID" value="KRM09684.1"/>
    <property type="molecule type" value="Genomic_DNA"/>
</dbReference>
<dbReference type="Proteomes" id="UP000051315">
    <property type="component" value="Unassembled WGS sequence"/>
</dbReference>
<dbReference type="AlphaFoldDB" id="A0A0R1W1C5"/>
<dbReference type="PATRIC" id="fig|1423735.3.peg.1690"/>
<comment type="caution">
    <text evidence="1">The sequence shown here is derived from an EMBL/GenBank/DDBJ whole genome shotgun (WGS) entry which is preliminary data.</text>
</comment>
<reference evidence="1 2" key="1">
    <citation type="journal article" date="2015" name="Genome Announc.">
        <title>Expanding the biotechnology potential of lactobacilli through comparative genomics of 213 strains and associated genera.</title>
        <authorList>
            <person name="Sun Z."/>
            <person name="Harris H.M."/>
            <person name="McCann A."/>
            <person name="Guo C."/>
            <person name="Argimon S."/>
            <person name="Zhang W."/>
            <person name="Yang X."/>
            <person name="Jeffery I.B."/>
            <person name="Cooney J.C."/>
            <person name="Kagawa T.F."/>
            <person name="Liu W."/>
            <person name="Song Y."/>
            <person name="Salvetti E."/>
            <person name="Wrobel A."/>
            <person name="Rasinkangas P."/>
            <person name="Parkhill J."/>
            <person name="Rea M.C."/>
            <person name="O'Sullivan O."/>
            <person name="Ritari J."/>
            <person name="Douillard F.P."/>
            <person name="Paul Ross R."/>
            <person name="Yang R."/>
            <person name="Briner A.E."/>
            <person name="Felis G.E."/>
            <person name="de Vos W.M."/>
            <person name="Barrangou R."/>
            <person name="Klaenhammer T.R."/>
            <person name="Caufield P.W."/>
            <person name="Cui Y."/>
            <person name="Zhang H."/>
            <person name="O'Toole P.W."/>
        </authorList>
    </citation>
    <scope>NUCLEOTIDE SEQUENCE [LARGE SCALE GENOMIC DNA]</scope>
    <source>
        <strain evidence="1 2">DSM 17758</strain>
    </source>
</reference>
<name>A0A0R1W1C5_9LACO</name>
<sequence>MDMLSYFDEQIEALDFAGDLNVNWDQDIRSFELEILMTGQTNQLEIEDQEGALKDDEVQYDDAILIYDETKVDGREYADNYLTTIAFNGRQGLSRAIAQGLFAYLKDLLDDGMSDFLDFLDPEMSVATFQLDWDQTAFTQHVQQAEEQGITDFLSYPKY</sequence>
<dbReference type="InterPro" id="IPR021380">
    <property type="entry name" value="DUF3013"/>
</dbReference>
<accession>A0A0R1W1C5</accession>
<proteinExistence type="predicted"/>
<dbReference type="Gene3D" id="3.40.50.11250">
    <property type="entry name" value="Protein of unknown function DUF3013"/>
    <property type="match status" value="1"/>
</dbReference>
<organism evidence="1 2">
    <name type="scientific">Lapidilactobacillus concavus DSM 17758</name>
    <dbReference type="NCBI Taxonomy" id="1423735"/>
    <lineage>
        <taxon>Bacteria</taxon>
        <taxon>Bacillati</taxon>
        <taxon>Bacillota</taxon>
        <taxon>Bacilli</taxon>
        <taxon>Lactobacillales</taxon>
        <taxon>Lactobacillaceae</taxon>
        <taxon>Lapidilactobacillus</taxon>
    </lineage>
</organism>